<keyword evidence="1" id="KW-0677">Repeat</keyword>
<feature type="repeat" description="TPR" evidence="3">
    <location>
        <begin position="209"/>
        <end position="242"/>
    </location>
</feature>
<name>A0A2W1JXE9_9CYAN</name>
<reference evidence="4 5" key="1">
    <citation type="journal article" date="2018" name="Sci. Rep.">
        <title>A novel species of the marine cyanobacterium Acaryochloris with a unique pigment content and lifestyle.</title>
        <authorList>
            <person name="Partensky F."/>
            <person name="Six C."/>
            <person name="Ratin M."/>
            <person name="Garczarek L."/>
            <person name="Vaulot D."/>
            <person name="Probert I."/>
            <person name="Calteau A."/>
            <person name="Gourvil P."/>
            <person name="Marie D."/>
            <person name="Grebert T."/>
            <person name="Bouchier C."/>
            <person name="Le Panse S."/>
            <person name="Gachenot M."/>
            <person name="Rodriguez F."/>
            <person name="Garrido J.L."/>
        </authorList>
    </citation>
    <scope>NUCLEOTIDE SEQUENCE [LARGE SCALE GENOMIC DNA]</scope>
    <source>
        <strain evidence="4 5">RCC1774</strain>
    </source>
</reference>
<evidence type="ECO:0000256" key="2">
    <source>
        <dbReference type="ARBA" id="ARBA00022803"/>
    </source>
</evidence>
<evidence type="ECO:0000256" key="1">
    <source>
        <dbReference type="ARBA" id="ARBA00022737"/>
    </source>
</evidence>
<dbReference type="GO" id="GO:0046813">
    <property type="term" value="P:receptor-mediated virion attachment to host cell"/>
    <property type="evidence" value="ECO:0007669"/>
    <property type="project" value="TreeGrafter"/>
</dbReference>
<feature type="repeat" description="TPR" evidence="3">
    <location>
        <begin position="73"/>
        <end position="106"/>
    </location>
</feature>
<feature type="repeat" description="TPR" evidence="3">
    <location>
        <begin position="175"/>
        <end position="208"/>
    </location>
</feature>
<dbReference type="PANTHER" id="PTHR44858">
    <property type="entry name" value="TETRATRICOPEPTIDE REPEAT PROTEIN 6"/>
    <property type="match status" value="1"/>
</dbReference>
<dbReference type="PANTHER" id="PTHR44858:SF1">
    <property type="entry name" value="UDP-N-ACETYLGLUCOSAMINE--PEPTIDE N-ACETYLGLUCOSAMINYLTRANSFERASE SPINDLY-RELATED"/>
    <property type="match status" value="1"/>
</dbReference>
<proteinExistence type="predicted"/>
<gene>
    <name evidence="4" type="primary">yrrB_5</name>
    <name evidence="4" type="ORF">C1752_01207</name>
</gene>
<protein>
    <submittedName>
        <fullName evidence="4">TPR repeat-containing protein YrrB</fullName>
    </submittedName>
</protein>
<dbReference type="InterPro" id="IPR011990">
    <property type="entry name" value="TPR-like_helical_dom_sf"/>
</dbReference>
<dbReference type="PROSITE" id="PS50293">
    <property type="entry name" value="TPR_REGION"/>
    <property type="match status" value="1"/>
</dbReference>
<evidence type="ECO:0000313" key="4">
    <source>
        <dbReference type="EMBL" id="PZD74274.1"/>
    </source>
</evidence>
<dbReference type="OrthoDB" id="527145at2"/>
<keyword evidence="5" id="KW-1185">Reference proteome</keyword>
<dbReference type="InterPro" id="IPR019734">
    <property type="entry name" value="TPR_rpt"/>
</dbReference>
<dbReference type="SUPFAM" id="SSF48452">
    <property type="entry name" value="TPR-like"/>
    <property type="match status" value="1"/>
</dbReference>
<comment type="caution">
    <text evidence="4">The sequence shown here is derived from an EMBL/GenBank/DDBJ whole genome shotgun (WGS) entry which is preliminary data.</text>
</comment>
<dbReference type="GO" id="GO:0009279">
    <property type="term" value="C:cell outer membrane"/>
    <property type="evidence" value="ECO:0007669"/>
    <property type="project" value="TreeGrafter"/>
</dbReference>
<keyword evidence="2 3" id="KW-0802">TPR repeat</keyword>
<dbReference type="Pfam" id="PF13181">
    <property type="entry name" value="TPR_8"/>
    <property type="match status" value="1"/>
</dbReference>
<dbReference type="AlphaFoldDB" id="A0A2W1JXE9"/>
<dbReference type="InterPro" id="IPR050498">
    <property type="entry name" value="Ycf3"/>
</dbReference>
<dbReference type="Gene3D" id="1.25.40.10">
    <property type="entry name" value="Tetratricopeptide repeat domain"/>
    <property type="match status" value="2"/>
</dbReference>
<evidence type="ECO:0000313" key="5">
    <source>
        <dbReference type="Proteomes" id="UP000248857"/>
    </source>
</evidence>
<dbReference type="RefSeq" id="WP_110985184.1">
    <property type="nucleotide sequence ID" value="NZ_CAWNWM010000003.1"/>
</dbReference>
<sequence>MTVDSAMTITLRESDQMSRLITRGLRLAAELESKPARSSKVSPAAVPAESECPLEVPTLIQPQATVAGQTDWAEVWLQRGHHRFRLGDYAKASMNYDQALQHQPHLAAAHNGKGNVFYTQHCFEAARLAFCQALRLQPNCAYLHSNLGSALYWLSDLAGAVLAYRAAIQLQNHPVNAYYGLGVALHRQGKYQKAMMAYDQTTQINPRHADSHYGLGCLRYITGDHRGAVAAYRKAMQCNPYYTDIYLKMQLQGRR</sequence>
<evidence type="ECO:0000256" key="3">
    <source>
        <dbReference type="PROSITE-ProRule" id="PRU00339"/>
    </source>
</evidence>
<dbReference type="EMBL" id="PQWO01000003">
    <property type="protein sequence ID" value="PZD74274.1"/>
    <property type="molecule type" value="Genomic_DNA"/>
</dbReference>
<dbReference type="Pfam" id="PF00515">
    <property type="entry name" value="TPR_1"/>
    <property type="match status" value="1"/>
</dbReference>
<dbReference type="SMART" id="SM00028">
    <property type="entry name" value="TPR"/>
    <property type="match status" value="5"/>
</dbReference>
<accession>A0A2W1JXE9</accession>
<dbReference type="Proteomes" id="UP000248857">
    <property type="component" value="Unassembled WGS sequence"/>
</dbReference>
<dbReference type="Pfam" id="PF13432">
    <property type="entry name" value="TPR_16"/>
    <property type="match status" value="1"/>
</dbReference>
<dbReference type="PROSITE" id="PS50005">
    <property type="entry name" value="TPR"/>
    <property type="match status" value="3"/>
</dbReference>
<organism evidence="4 5">
    <name type="scientific">Acaryochloris thomasi RCC1774</name>
    <dbReference type="NCBI Taxonomy" id="1764569"/>
    <lineage>
        <taxon>Bacteria</taxon>
        <taxon>Bacillati</taxon>
        <taxon>Cyanobacteriota</taxon>
        <taxon>Cyanophyceae</taxon>
        <taxon>Acaryochloridales</taxon>
        <taxon>Acaryochloridaceae</taxon>
        <taxon>Acaryochloris</taxon>
        <taxon>Acaryochloris thomasi</taxon>
    </lineage>
</organism>